<name>A0ABT0GRZ3_9HYPH</name>
<dbReference type="PIRSF" id="PIRSF037081">
    <property type="entry name" value="P-loop_All4644_prd"/>
    <property type="match status" value="1"/>
</dbReference>
<evidence type="ECO:0000313" key="1">
    <source>
        <dbReference type="EMBL" id="MCK7612213.1"/>
    </source>
</evidence>
<dbReference type="RefSeq" id="WP_248153160.1">
    <property type="nucleotide sequence ID" value="NZ_JALNMJ010000004.1"/>
</dbReference>
<keyword evidence="2" id="KW-1185">Reference proteome</keyword>
<protein>
    <submittedName>
        <fullName evidence="1">ATP-binding protein</fullName>
    </submittedName>
</protein>
<dbReference type="SUPFAM" id="SSF52540">
    <property type="entry name" value="P-loop containing nucleoside triphosphate hydrolases"/>
    <property type="match status" value="1"/>
</dbReference>
<proteinExistence type="predicted"/>
<dbReference type="Gene3D" id="3.40.50.300">
    <property type="entry name" value="P-loop containing nucleotide triphosphate hydrolases"/>
    <property type="match status" value="1"/>
</dbReference>
<sequence>MSEKISPVLHLLCGKVASGKSTLADRLACEPNTVLLREDALLSGLYGEDMQTLKDFVEYSGRLRRTIAPHIVALLKTGTAVVLDFQANTKDARAWMKGLFEQAECDHRLHVLDVPDEICKARLKQRNASGKHEFSVTEEQFDRISNHFQRPTEDEGFVLEIHRIES</sequence>
<dbReference type="EMBL" id="JALNMJ010000004">
    <property type="protein sequence ID" value="MCK7612213.1"/>
    <property type="molecule type" value="Genomic_DNA"/>
</dbReference>
<reference evidence="1" key="1">
    <citation type="submission" date="2022-04" db="EMBL/GenBank/DDBJ databases">
        <title>Roseibium sp. CAU 1639 isolated from mud.</title>
        <authorList>
            <person name="Kim W."/>
        </authorList>
    </citation>
    <scope>NUCLEOTIDE SEQUENCE</scope>
    <source>
        <strain evidence="1">CAU 1639</strain>
    </source>
</reference>
<dbReference type="Proteomes" id="UP001431221">
    <property type="component" value="Unassembled WGS sequence"/>
</dbReference>
<accession>A0ABT0GRZ3</accession>
<keyword evidence="1" id="KW-0547">Nucleotide-binding</keyword>
<dbReference type="GO" id="GO:0005524">
    <property type="term" value="F:ATP binding"/>
    <property type="evidence" value="ECO:0007669"/>
    <property type="project" value="UniProtKB-KW"/>
</dbReference>
<dbReference type="InterPro" id="IPR017101">
    <property type="entry name" value="P-loop_ATP/GTP-bd_All4644_prd"/>
</dbReference>
<evidence type="ECO:0000313" key="2">
    <source>
        <dbReference type="Proteomes" id="UP001431221"/>
    </source>
</evidence>
<comment type="caution">
    <text evidence="1">The sequence shown here is derived from an EMBL/GenBank/DDBJ whole genome shotgun (WGS) entry which is preliminary data.</text>
</comment>
<gene>
    <name evidence="1" type="ORF">M0H32_08580</name>
</gene>
<dbReference type="Pfam" id="PF13671">
    <property type="entry name" value="AAA_33"/>
    <property type="match status" value="1"/>
</dbReference>
<organism evidence="1 2">
    <name type="scientific">Roseibium sediminicola</name>
    <dbReference type="NCBI Taxonomy" id="2933272"/>
    <lineage>
        <taxon>Bacteria</taxon>
        <taxon>Pseudomonadati</taxon>
        <taxon>Pseudomonadota</taxon>
        <taxon>Alphaproteobacteria</taxon>
        <taxon>Hyphomicrobiales</taxon>
        <taxon>Stappiaceae</taxon>
        <taxon>Roseibium</taxon>
    </lineage>
</organism>
<keyword evidence="1" id="KW-0067">ATP-binding</keyword>
<dbReference type="InterPro" id="IPR027417">
    <property type="entry name" value="P-loop_NTPase"/>
</dbReference>